<comment type="caution">
    <text evidence="2">The sequence shown here is derived from an EMBL/GenBank/DDBJ whole genome shotgun (WGS) entry which is preliminary data.</text>
</comment>
<evidence type="ECO:0000313" key="3">
    <source>
        <dbReference type="Proteomes" id="UP000273643"/>
    </source>
</evidence>
<sequence length="240" mass="25819">MADERYDLIFRGDIVLGQPLAKVKERLQQLFKADAATIERLFTGRPVAVKRRLDRATAQKYQQVLQKAGALVELMPARAEADRGAGPSRPQRPAAPGLSLAPVGPLLKPSERPRLTPVSVDISGLSLRPAQGLLLDASERASGEVKDVPIPTFELAEPGEDLLPEHERADLPLMAVEPDDWGLADVGAELLRAEERAPEPPPVAAPHFEVAPVGADMGELKRDRAPVAPDISGLRLEGEG</sequence>
<dbReference type="Proteomes" id="UP000273643">
    <property type="component" value="Unassembled WGS sequence"/>
</dbReference>
<evidence type="ECO:0000313" key="2">
    <source>
        <dbReference type="EMBL" id="ROQ20905.1"/>
    </source>
</evidence>
<reference evidence="2 3" key="1">
    <citation type="submission" date="2018-11" db="EMBL/GenBank/DDBJ databases">
        <title>Genomic Encyclopedia of Type Strains, Phase IV (KMG-IV): sequencing the most valuable type-strain genomes for metagenomic binning, comparative biology and taxonomic classification.</title>
        <authorList>
            <person name="Goeker M."/>
        </authorList>
    </citation>
    <scope>NUCLEOTIDE SEQUENCE [LARGE SCALE GENOMIC DNA]</scope>
    <source>
        <strain evidence="2 3">DSM 16974</strain>
    </source>
</reference>
<evidence type="ECO:0000256" key="1">
    <source>
        <dbReference type="SAM" id="MobiDB-lite"/>
    </source>
</evidence>
<keyword evidence="3" id="KW-1185">Reference proteome</keyword>
<protein>
    <submittedName>
        <fullName evidence="2">Uncharacterized protein</fullName>
    </submittedName>
</protein>
<dbReference type="OrthoDB" id="6402943at2"/>
<accession>A0A3N1NXH0</accession>
<dbReference type="RefSeq" id="WP_123637983.1">
    <property type="nucleotide sequence ID" value="NZ_RJUK01000001.1"/>
</dbReference>
<organism evidence="2 3">
    <name type="scientific">Marinimicrobium koreense</name>
    <dbReference type="NCBI Taxonomy" id="306545"/>
    <lineage>
        <taxon>Bacteria</taxon>
        <taxon>Pseudomonadati</taxon>
        <taxon>Pseudomonadota</taxon>
        <taxon>Gammaproteobacteria</taxon>
        <taxon>Cellvibrionales</taxon>
        <taxon>Cellvibrionaceae</taxon>
        <taxon>Marinimicrobium</taxon>
    </lineage>
</organism>
<name>A0A3N1NXH0_9GAMM</name>
<dbReference type="EMBL" id="RJUK01000001">
    <property type="protein sequence ID" value="ROQ20905.1"/>
    <property type="molecule type" value="Genomic_DNA"/>
</dbReference>
<dbReference type="AlphaFoldDB" id="A0A3N1NXH0"/>
<gene>
    <name evidence="2" type="ORF">EDC38_1523</name>
</gene>
<proteinExistence type="predicted"/>
<feature type="region of interest" description="Disordered" evidence="1">
    <location>
        <begin position="78"/>
        <end position="114"/>
    </location>
</feature>